<keyword evidence="4 9" id="KW-0436">Ligase</keyword>
<sequence length="470" mass="52423">MISFSQKNVAILGLGIEGQDICRFLIKNPRPDGRGFRFLGIKKKAKITVFDQKTASELGKIVKTLKGRGVKFKLGKKYLKNGLEGFDIIFRSPAFKTSLPAITKAKKKGSKTSSATELFFKTCPAKIIGVTGTKGKGTTSTLIYKILKRAGKRVFLAGNIGQPMLTLLPKLDRKSWVVLELSSFQLQDLNFSPHIAVVLFITSEHLDYHHDTKEYIRAKSNIVRHQNKNDLAILNADNPTSSSFARLTPAKILYFSRQKKVNGATTINGKIILDNKIIGPVKNLKLRGEHNRDNINAAITTANSIGINKKIIKKEIFSFKGLEHRLELVTTIRKISFYNDSFSTTPETAIAAIRAFREPIILIAGGSEKGSNYNQLGKEISKSTVKTLILIGLTAKHIRKAVKLAKFKGEIIYRPGRMEKIVKIAFQKAKPNSVILLSPACASFDMFKNYKDRGDQFKKNVKKINEEKTL</sequence>
<dbReference type="SUPFAM" id="SSF53244">
    <property type="entry name" value="MurD-like peptide ligases, peptide-binding domain"/>
    <property type="match status" value="1"/>
</dbReference>
<dbReference type="InterPro" id="IPR013221">
    <property type="entry name" value="Mur_ligase_cen"/>
</dbReference>
<feature type="domain" description="Mur ligase C-terminal" evidence="11">
    <location>
        <begin position="324"/>
        <end position="441"/>
    </location>
</feature>
<dbReference type="GO" id="GO:0071555">
    <property type="term" value="P:cell wall organization"/>
    <property type="evidence" value="ECO:0007669"/>
    <property type="project" value="UniProtKB-KW"/>
</dbReference>
<dbReference type="Pfam" id="PF02875">
    <property type="entry name" value="Mur_ligase_C"/>
    <property type="match status" value="1"/>
</dbReference>
<keyword evidence="9 10" id="KW-0133">Cell shape</keyword>
<dbReference type="GO" id="GO:0051301">
    <property type="term" value="P:cell division"/>
    <property type="evidence" value="ECO:0007669"/>
    <property type="project" value="UniProtKB-KW"/>
</dbReference>
<evidence type="ECO:0000259" key="12">
    <source>
        <dbReference type="Pfam" id="PF08245"/>
    </source>
</evidence>
<dbReference type="InterPro" id="IPR018109">
    <property type="entry name" value="Folylpolyglutamate_synth_CS"/>
</dbReference>
<dbReference type="InterPro" id="IPR036615">
    <property type="entry name" value="Mur_ligase_C_dom_sf"/>
</dbReference>
<name>A0A2H0WR91_9BACT</name>
<evidence type="ECO:0000256" key="5">
    <source>
        <dbReference type="ARBA" id="ARBA00022618"/>
    </source>
</evidence>
<dbReference type="GO" id="GO:0009252">
    <property type="term" value="P:peptidoglycan biosynthetic process"/>
    <property type="evidence" value="ECO:0007669"/>
    <property type="project" value="UniProtKB-UniRule"/>
</dbReference>
<dbReference type="SUPFAM" id="SSF53623">
    <property type="entry name" value="MurD-like peptide ligases, catalytic domain"/>
    <property type="match status" value="1"/>
</dbReference>
<keyword evidence="3 9" id="KW-0963">Cytoplasm</keyword>
<dbReference type="SUPFAM" id="SSF51984">
    <property type="entry name" value="MurCD N-terminal domain"/>
    <property type="match status" value="1"/>
</dbReference>
<dbReference type="InterPro" id="IPR036565">
    <property type="entry name" value="Mur-like_cat_sf"/>
</dbReference>
<accession>A0A2H0WR91</accession>
<comment type="catalytic activity">
    <reaction evidence="9 10">
        <text>UDP-N-acetyl-alpha-D-muramoyl-L-alanine + D-glutamate + ATP = UDP-N-acetyl-alpha-D-muramoyl-L-alanyl-D-glutamate + ADP + phosphate + H(+)</text>
        <dbReference type="Rhea" id="RHEA:16429"/>
        <dbReference type="ChEBI" id="CHEBI:15378"/>
        <dbReference type="ChEBI" id="CHEBI:29986"/>
        <dbReference type="ChEBI" id="CHEBI:30616"/>
        <dbReference type="ChEBI" id="CHEBI:43474"/>
        <dbReference type="ChEBI" id="CHEBI:83898"/>
        <dbReference type="ChEBI" id="CHEBI:83900"/>
        <dbReference type="ChEBI" id="CHEBI:456216"/>
        <dbReference type="EC" id="6.3.2.9"/>
    </reaction>
</comment>
<proteinExistence type="inferred from homology"/>
<keyword evidence="7 9" id="KW-0067">ATP-binding</keyword>
<dbReference type="InterPro" id="IPR005762">
    <property type="entry name" value="MurD"/>
</dbReference>
<dbReference type="InterPro" id="IPR004101">
    <property type="entry name" value="Mur_ligase_C"/>
</dbReference>
<reference evidence="14" key="1">
    <citation type="submission" date="2017-09" db="EMBL/GenBank/DDBJ databases">
        <title>Depth-based differentiation of microbial function through sediment-hosted aquifers and enrichment of novel symbionts in the deep terrestrial subsurface.</title>
        <authorList>
            <person name="Probst A.J."/>
            <person name="Ladd B."/>
            <person name="Jarett J.K."/>
            <person name="Geller-Mcgrath D.E."/>
            <person name="Sieber C.M.K."/>
            <person name="Emerson J.B."/>
            <person name="Anantharaman K."/>
            <person name="Thomas B.C."/>
            <person name="Malmstrom R."/>
            <person name="Stieglmeier M."/>
            <person name="Klingl A."/>
            <person name="Woyke T."/>
            <person name="Ryan C.M."/>
            <person name="Banfield J.F."/>
        </authorList>
    </citation>
    <scope>NUCLEOTIDE SEQUENCE [LARGE SCALE GENOMIC DNA]</scope>
</reference>
<dbReference type="Gene3D" id="3.40.50.720">
    <property type="entry name" value="NAD(P)-binding Rossmann-like Domain"/>
    <property type="match status" value="1"/>
</dbReference>
<keyword evidence="9 10" id="KW-0573">Peptidoglycan synthesis</keyword>
<dbReference type="PANTHER" id="PTHR43692">
    <property type="entry name" value="UDP-N-ACETYLMURAMOYLALANINE--D-GLUTAMATE LIGASE"/>
    <property type="match status" value="1"/>
</dbReference>
<comment type="similarity">
    <text evidence="9">Belongs to the MurCDEF family.</text>
</comment>
<gene>
    <name evidence="9 13" type="primary">murD</name>
    <name evidence="13" type="ORF">COT63_01375</name>
</gene>
<comment type="pathway">
    <text evidence="2 9 10">Cell wall biogenesis; peptidoglycan biosynthesis.</text>
</comment>
<dbReference type="Pfam" id="PF08245">
    <property type="entry name" value="Mur_ligase_M"/>
    <property type="match status" value="1"/>
</dbReference>
<evidence type="ECO:0000256" key="8">
    <source>
        <dbReference type="ARBA" id="ARBA00023306"/>
    </source>
</evidence>
<dbReference type="GO" id="GO:0008360">
    <property type="term" value="P:regulation of cell shape"/>
    <property type="evidence" value="ECO:0007669"/>
    <property type="project" value="UniProtKB-KW"/>
</dbReference>
<dbReference type="HAMAP" id="MF_00639">
    <property type="entry name" value="MurD"/>
    <property type="match status" value="1"/>
</dbReference>
<dbReference type="PROSITE" id="PS01011">
    <property type="entry name" value="FOLYLPOLYGLU_SYNT_1"/>
    <property type="match status" value="1"/>
</dbReference>
<evidence type="ECO:0000259" key="11">
    <source>
        <dbReference type="Pfam" id="PF02875"/>
    </source>
</evidence>
<evidence type="ECO:0000256" key="10">
    <source>
        <dbReference type="RuleBase" id="RU003664"/>
    </source>
</evidence>
<dbReference type="Gene3D" id="3.40.1190.10">
    <property type="entry name" value="Mur-like, catalytic domain"/>
    <property type="match status" value="1"/>
</dbReference>
<keyword evidence="9 10" id="KW-0961">Cell wall biogenesis/degradation</keyword>
<evidence type="ECO:0000256" key="6">
    <source>
        <dbReference type="ARBA" id="ARBA00022741"/>
    </source>
</evidence>
<comment type="function">
    <text evidence="9 10">Cell wall formation. Catalyzes the addition of glutamate to the nucleotide precursor UDP-N-acetylmuramoyl-L-alanine (UMA).</text>
</comment>
<evidence type="ECO:0000256" key="9">
    <source>
        <dbReference type="HAMAP-Rule" id="MF_00639"/>
    </source>
</evidence>
<protein>
    <recommendedName>
        <fullName evidence="9 10">UDP-N-acetylmuramoylalanine--D-glutamate ligase</fullName>
        <ecNumber evidence="9 10">6.3.2.9</ecNumber>
    </recommendedName>
    <alternativeName>
        <fullName evidence="9">D-glutamic acid-adding enzyme</fullName>
    </alternativeName>
    <alternativeName>
        <fullName evidence="9">UDP-N-acetylmuramoyl-L-alanyl-D-glutamate synthetase</fullName>
    </alternativeName>
</protein>
<organism evidence="13 14">
    <name type="scientific">Candidatus Shapirobacteria bacterium CG09_land_8_20_14_0_10_38_17</name>
    <dbReference type="NCBI Taxonomy" id="1974884"/>
    <lineage>
        <taxon>Bacteria</taxon>
        <taxon>Candidatus Shapironibacteriota</taxon>
    </lineage>
</organism>
<dbReference type="GO" id="GO:0005524">
    <property type="term" value="F:ATP binding"/>
    <property type="evidence" value="ECO:0007669"/>
    <property type="project" value="UniProtKB-UniRule"/>
</dbReference>
<dbReference type="EMBL" id="PEZH01000023">
    <property type="protein sequence ID" value="PIS15192.1"/>
    <property type="molecule type" value="Genomic_DNA"/>
</dbReference>
<evidence type="ECO:0000256" key="7">
    <source>
        <dbReference type="ARBA" id="ARBA00022840"/>
    </source>
</evidence>
<keyword evidence="6 9" id="KW-0547">Nucleotide-binding</keyword>
<dbReference type="GO" id="GO:0008764">
    <property type="term" value="F:UDP-N-acetylmuramoylalanine-D-glutamate ligase activity"/>
    <property type="evidence" value="ECO:0007669"/>
    <property type="project" value="UniProtKB-UniRule"/>
</dbReference>
<dbReference type="GO" id="GO:0005737">
    <property type="term" value="C:cytoplasm"/>
    <property type="evidence" value="ECO:0007669"/>
    <property type="project" value="UniProtKB-SubCell"/>
</dbReference>
<evidence type="ECO:0000256" key="2">
    <source>
        <dbReference type="ARBA" id="ARBA00004752"/>
    </source>
</evidence>
<keyword evidence="5 9" id="KW-0132">Cell division</keyword>
<comment type="caution">
    <text evidence="13">The sequence shown here is derived from an EMBL/GenBank/DDBJ whole genome shotgun (WGS) entry which is preliminary data.</text>
</comment>
<evidence type="ECO:0000313" key="13">
    <source>
        <dbReference type="EMBL" id="PIS15192.1"/>
    </source>
</evidence>
<feature type="domain" description="Mur ligase central" evidence="12">
    <location>
        <begin position="130"/>
        <end position="301"/>
    </location>
</feature>
<comment type="subcellular location">
    <subcellularLocation>
        <location evidence="1 9 10">Cytoplasm</location>
    </subcellularLocation>
</comment>
<keyword evidence="8 9" id="KW-0131">Cell cycle</keyword>
<dbReference type="EC" id="6.3.2.9" evidence="9 10"/>
<evidence type="ECO:0000256" key="3">
    <source>
        <dbReference type="ARBA" id="ARBA00022490"/>
    </source>
</evidence>
<dbReference type="AlphaFoldDB" id="A0A2H0WR91"/>
<feature type="binding site" evidence="9">
    <location>
        <begin position="132"/>
        <end position="138"/>
    </location>
    <ligand>
        <name>ATP</name>
        <dbReference type="ChEBI" id="CHEBI:30616"/>
    </ligand>
</feature>
<evidence type="ECO:0000256" key="4">
    <source>
        <dbReference type="ARBA" id="ARBA00022598"/>
    </source>
</evidence>
<dbReference type="Gene3D" id="3.90.190.20">
    <property type="entry name" value="Mur ligase, C-terminal domain"/>
    <property type="match status" value="1"/>
</dbReference>
<evidence type="ECO:0000313" key="14">
    <source>
        <dbReference type="Proteomes" id="UP000231282"/>
    </source>
</evidence>
<dbReference type="NCBIfam" id="TIGR01087">
    <property type="entry name" value="murD"/>
    <property type="match status" value="1"/>
</dbReference>
<evidence type="ECO:0000256" key="1">
    <source>
        <dbReference type="ARBA" id="ARBA00004496"/>
    </source>
</evidence>
<dbReference type="Proteomes" id="UP000231282">
    <property type="component" value="Unassembled WGS sequence"/>
</dbReference>
<dbReference type="UniPathway" id="UPA00219"/>
<dbReference type="PANTHER" id="PTHR43692:SF1">
    <property type="entry name" value="UDP-N-ACETYLMURAMOYLALANINE--D-GLUTAMATE LIGASE"/>
    <property type="match status" value="1"/>
</dbReference>
<dbReference type="GO" id="GO:0004326">
    <property type="term" value="F:tetrahydrofolylpolyglutamate synthase activity"/>
    <property type="evidence" value="ECO:0007669"/>
    <property type="project" value="InterPro"/>
</dbReference>